<feature type="domain" description="L-type lectin-like" evidence="10">
    <location>
        <begin position="19"/>
        <end position="240"/>
    </location>
</feature>
<organism evidence="11 12">
    <name type="scientific">Camelus dromedarius</name>
    <name type="common">Dromedary</name>
    <name type="synonym">Arabian camel</name>
    <dbReference type="NCBI Taxonomy" id="9838"/>
    <lineage>
        <taxon>Eukaryota</taxon>
        <taxon>Metazoa</taxon>
        <taxon>Chordata</taxon>
        <taxon>Craniata</taxon>
        <taxon>Vertebrata</taxon>
        <taxon>Euteleostomi</taxon>
        <taxon>Mammalia</taxon>
        <taxon>Eutheria</taxon>
        <taxon>Laurasiatheria</taxon>
        <taxon>Artiodactyla</taxon>
        <taxon>Tylopoda</taxon>
        <taxon>Camelidae</taxon>
        <taxon>Camelus</taxon>
    </lineage>
</organism>
<dbReference type="InterPro" id="IPR013320">
    <property type="entry name" value="ConA-like_dom_sf"/>
</dbReference>
<keyword evidence="4" id="KW-0430">Lectin</keyword>
<dbReference type="Pfam" id="PF03388">
    <property type="entry name" value="Lectin_leg-like"/>
    <property type="match status" value="1"/>
</dbReference>
<evidence type="ECO:0000313" key="11">
    <source>
        <dbReference type="EMBL" id="KAB1257132.1"/>
    </source>
</evidence>
<keyword evidence="7" id="KW-1015">Disulfide bond</keyword>
<dbReference type="SUPFAM" id="SSF49899">
    <property type="entry name" value="Concanavalin A-like lectins/glucanases"/>
    <property type="match status" value="1"/>
</dbReference>
<dbReference type="GO" id="GO:0005537">
    <property type="term" value="F:D-mannose binding"/>
    <property type="evidence" value="ECO:0007669"/>
    <property type="project" value="TreeGrafter"/>
</dbReference>
<accession>A0A5N4CDX6</accession>
<name>A0A5N4CDX6_CAMDR</name>
<comment type="caution">
    <text evidence="11">The sequence shown here is derived from an EMBL/GenBank/DDBJ whole genome shotgun (WGS) entry which is preliminary data.</text>
</comment>
<evidence type="ECO:0000256" key="3">
    <source>
        <dbReference type="ARBA" id="ARBA00022729"/>
    </source>
</evidence>
<evidence type="ECO:0000256" key="4">
    <source>
        <dbReference type="ARBA" id="ARBA00022734"/>
    </source>
</evidence>
<reference evidence="11 12" key="1">
    <citation type="journal article" date="2019" name="Mol. Ecol. Resour.">
        <title>Improving Illumina assemblies with Hi-C and long reads: an example with the North African dromedary.</title>
        <authorList>
            <person name="Elbers J.P."/>
            <person name="Rogers M.F."/>
            <person name="Perelman P.L."/>
            <person name="Proskuryakova A.A."/>
            <person name="Serdyukova N.A."/>
            <person name="Johnson W.E."/>
            <person name="Horin P."/>
            <person name="Corander J."/>
            <person name="Murphy D."/>
            <person name="Burger P.A."/>
        </authorList>
    </citation>
    <scope>NUCLEOTIDE SEQUENCE [LARGE SCALE GENOMIC DNA]</scope>
    <source>
        <strain evidence="11">Drom800</strain>
        <tissue evidence="11">Blood</tissue>
    </source>
</reference>
<dbReference type="Gene3D" id="2.60.120.200">
    <property type="match status" value="1"/>
</dbReference>
<dbReference type="InterPro" id="IPR051136">
    <property type="entry name" value="Intracellular_Lectin-GPT"/>
</dbReference>
<keyword evidence="5 8" id="KW-1133">Transmembrane helix</keyword>
<comment type="subcellular location">
    <subcellularLocation>
        <location evidence="1">Endoplasmic reticulum-Golgi intermediate compartment membrane</location>
        <topology evidence="1">Single-pass type I membrane protein</topology>
    </subcellularLocation>
</comment>
<dbReference type="AlphaFoldDB" id="A0A5N4CDX6"/>
<dbReference type="PROSITE" id="PS51328">
    <property type="entry name" value="L_LECTIN_LIKE"/>
    <property type="match status" value="1"/>
</dbReference>
<dbReference type="PANTHER" id="PTHR12223">
    <property type="entry name" value="VESICULAR MANNOSE-BINDING LECTIN"/>
    <property type="match status" value="1"/>
</dbReference>
<dbReference type="GO" id="GO:0005789">
    <property type="term" value="C:endoplasmic reticulum membrane"/>
    <property type="evidence" value="ECO:0007669"/>
    <property type="project" value="TreeGrafter"/>
</dbReference>
<dbReference type="GO" id="GO:0006888">
    <property type="term" value="P:endoplasmic reticulum to Golgi vesicle-mediated transport"/>
    <property type="evidence" value="ECO:0007669"/>
    <property type="project" value="TreeGrafter"/>
</dbReference>
<dbReference type="GO" id="GO:0033116">
    <property type="term" value="C:endoplasmic reticulum-Golgi intermediate compartment membrane"/>
    <property type="evidence" value="ECO:0007669"/>
    <property type="project" value="UniProtKB-SubCell"/>
</dbReference>
<dbReference type="GO" id="GO:0000139">
    <property type="term" value="C:Golgi membrane"/>
    <property type="evidence" value="ECO:0007669"/>
    <property type="project" value="TreeGrafter"/>
</dbReference>
<dbReference type="PANTHER" id="PTHR12223:SF31">
    <property type="entry name" value="PROTEIN ERGIC-53-LIKE"/>
    <property type="match status" value="1"/>
</dbReference>
<feature type="signal peptide" evidence="9">
    <location>
        <begin position="1"/>
        <end position="26"/>
    </location>
</feature>
<evidence type="ECO:0000256" key="8">
    <source>
        <dbReference type="SAM" id="Phobius"/>
    </source>
</evidence>
<dbReference type="EMBL" id="JWIN03000027">
    <property type="protein sequence ID" value="KAB1257132.1"/>
    <property type="molecule type" value="Genomic_DNA"/>
</dbReference>
<evidence type="ECO:0000256" key="5">
    <source>
        <dbReference type="ARBA" id="ARBA00022989"/>
    </source>
</evidence>
<keyword evidence="3 9" id="KW-0732">Signal</keyword>
<evidence type="ECO:0000256" key="1">
    <source>
        <dbReference type="ARBA" id="ARBA00004151"/>
    </source>
</evidence>
<dbReference type="GO" id="GO:0030134">
    <property type="term" value="C:COPII-coated ER to Golgi transport vesicle"/>
    <property type="evidence" value="ECO:0007669"/>
    <property type="project" value="TreeGrafter"/>
</dbReference>
<feature type="chain" id="PRO_5024301968" evidence="9">
    <location>
        <begin position="27"/>
        <end position="566"/>
    </location>
</feature>
<proteinExistence type="predicted"/>
<keyword evidence="2 8" id="KW-0812">Transmembrane</keyword>
<feature type="transmembrane region" description="Helical" evidence="8">
    <location>
        <begin position="469"/>
        <end position="488"/>
    </location>
</feature>
<evidence type="ECO:0000313" key="12">
    <source>
        <dbReference type="Proteomes" id="UP000299084"/>
    </source>
</evidence>
<dbReference type="InterPro" id="IPR005052">
    <property type="entry name" value="Lectin_leg"/>
</dbReference>
<evidence type="ECO:0000256" key="7">
    <source>
        <dbReference type="ARBA" id="ARBA00023157"/>
    </source>
</evidence>
<dbReference type="FunFam" id="2.60.120.200:FF:000028">
    <property type="entry name" value="Blast:Protein ERGIC-53"/>
    <property type="match status" value="1"/>
</dbReference>
<dbReference type="Proteomes" id="UP000299084">
    <property type="component" value="Unassembled WGS sequence"/>
</dbReference>
<evidence type="ECO:0000256" key="2">
    <source>
        <dbReference type="ARBA" id="ARBA00022692"/>
    </source>
</evidence>
<evidence type="ECO:0000256" key="9">
    <source>
        <dbReference type="SAM" id="SignalP"/>
    </source>
</evidence>
<keyword evidence="12" id="KW-1185">Reference proteome</keyword>
<protein>
    <submittedName>
        <fullName evidence="11">Protein ERGIC-53-like</fullName>
    </submittedName>
</protein>
<gene>
    <name evidence="11" type="ORF">Cadr_000026268</name>
</gene>
<evidence type="ECO:0000256" key="6">
    <source>
        <dbReference type="ARBA" id="ARBA00023136"/>
    </source>
</evidence>
<sequence>MLVVLGLDPRLCLLLSLLNLCSPEGGHPPPRRRGWWDPGLELPRSTDAIPGLEEVRLAPSMRNRSGAVWSRTPVLFSAWEVDMQMRVTGPGRRGAQGMAVWYTQGRGQVGSVLGALASGDGIGILFDSLAEDVQNSPAIRVLAGDGHTLYEPLGDGGSRVLGSCHRDFRNRPYPFRARITYWGQRLRVSFNSGLTPSDPDEVCVDVGPLLLAPGGFFGVSAATSTLADDHDVLSFLTFSLSEPGPEPPLQPFLEAEHLRLARQLKGLQARLALGTKEDMIPKLNSEVQEEGERIFDLEETLDRHRQILQALQGLSKQLAQAKKQWKKQLGSPGQARLEGAWEEGYKFLRKVDSEKTGAVTWALEKRLALLQDSAKVSALLHGQRTLLQDLQEMRHAAAHMASRAQVFYLPVGTKHHFLELAQTLSLLQKDLRAPAVRGKEGNIPFQKPAAKDTYLHGRPPGVSSCLQPGFFLFILLIQTVGFFCYVHFRATWTDLECQEESVILMEQAKGAIEGPRAEETVVHKQELDKNLLDYLSTGSFPLSPAPQIPKALGVLRRQPPSPSIHA</sequence>
<keyword evidence="6 8" id="KW-0472">Membrane</keyword>
<evidence type="ECO:0000259" key="10">
    <source>
        <dbReference type="PROSITE" id="PS51328"/>
    </source>
</evidence>